<dbReference type="Proteomes" id="UP000460950">
    <property type="component" value="Unassembled WGS sequence"/>
</dbReference>
<sequence>MTKDDKYLWRLCKNIIAWRFNWRRYCRQQSYYGREICVTPLFCSYGQIGYTVNFPYSRMPDVEYDWELDELTIDEMDYKEYFEQEQG</sequence>
<dbReference type="EMBL" id="VULU01000031">
    <property type="protein sequence ID" value="MSS49623.1"/>
    <property type="molecule type" value="Genomic_DNA"/>
</dbReference>
<comment type="caution">
    <text evidence="1">The sequence shown here is derived from an EMBL/GenBank/DDBJ whole genome shotgun (WGS) entry which is preliminary data.</text>
</comment>
<protein>
    <submittedName>
        <fullName evidence="1">Uncharacterized protein</fullName>
    </submittedName>
</protein>
<dbReference type="RefSeq" id="WP_154577573.1">
    <property type="nucleotide sequence ID" value="NZ_VULU01000031.1"/>
</dbReference>
<organism evidence="1 2">
    <name type="scientific">Phocaeicola vulgatus</name>
    <name type="common">Bacteroides vulgatus</name>
    <dbReference type="NCBI Taxonomy" id="821"/>
    <lineage>
        <taxon>Bacteria</taxon>
        <taxon>Pseudomonadati</taxon>
        <taxon>Bacteroidota</taxon>
        <taxon>Bacteroidia</taxon>
        <taxon>Bacteroidales</taxon>
        <taxon>Bacteroidaceae</taxon>
        <taxon>Phocaeicola</taxon>
    </lineage>
</organism>
<proteinExistence type="predicted"/>
<dbReference type="AlphaFoldDB" id="A0A7K0JIT5"/>
<accession>A0A7K0JIT5</accession>
<evidence type="ECO:0000313" key="1">
    <source>
        <dbReference type="EMBL" id="MSS49623.1"/>
    </source>
</evidence>
<reference evidence="1 2" key="1">
    <citation type="submission" date="2019-09" db="EMBL/GenBank/DDBJ databases">
        <title>In-depth cultivation of the pig gut microbiome towards novel bacterial diversity and tailored functional studies.</title>
        <authorList>
            <person name="Wylensek D."/>
            <person name="Hitch T.C.A."/>
            <person name="Clavel T."/>
        </authorList>
    </citation>
    <scope>NUCLEOTIDE SEQUENCE [LARGE SCALE GENOMIC DNA]</scope>
    <source>
        <strain evidence="1 2">WCA-389-WT-3C</strain>
    </source>
</reference>
<gene>
    <name evidence="1" type="ORF">FYJ30_15315</name>
</gene>
<evidence type="ECO:0000313" key="2">
    <source>
        <dbReference type="Proteomes" id="UP000460950"/>
    </source>
</evidence>
<name>A0A7K0JIT5_PHOVU</name>